<evidence type="ECO:0000313" key="1">
    <source>
        <dbReference type="EMBL" id="HJF29098.1"/>
    </source>
</evidence>
<sequence>MKVLNFSNIPLNYLDVAKQILNLDIVKEEIEFMQRLDVENPMVELEAVHDGYTLMSIPHADIWLLKLPDGAWKRACIGHGEVYAKTVLEDKYKLLEVFKANITSFRKVCPVYI</sequence>
<dbReference type="AlphaFoldDB" id="A0A9D2UUZ2"/>
<evidence type="ECO:0000313" key="2">
    <source>
        <dbReference type="Proteomes" id="UP000787156"/>
    </source>
</evidence>
<dbReference type="EMBL" id="DYWX01000142">
    <property type="protein sequence ID" value="HJF29098.1"/>
    <property type="molecule type" value="Genomic_DNA"/>
</dbReference>
<proteinExistence type="predicted"/>
<reference evidence="1" key="1">
    <citation type="journal article" date="2021" name="PeerJ">
        <title>Extensive microbial diversity within the chicken gut microbiome revealed by metagenomics and culture.</title>
        <authorList>
            <person name="Gilroy R."/>
            <person name="Ravi A."/>
            <person name="Getino M."/>
            <person name="Pursley I."/>
            <person name="Horton D.L."/>
            <person name="Alikhan N.F."/>
            <person name="Baker D."/>
            <person name="Gharbi K."/>
            <person name="Hall N."/>
            <person name="Watson M."/>
            <person name="Adriaenssens E.M."/>
            <person name="Foster-Nyarko E."/>
            <person name="Jarju S."/>
            <person name="Secka A."/>
            <person name="Antonio M."/>
            <person name="Oren A."/>
            <person name="Chaudhuri R.R."/>
            <person name="La Ragione R."/>
            <person name="Hildebrand F."/>
            <person name="Pallen M.J."/>
        </authorList>
    </citation>
    <scope>NUCLEOTIDE SEQUENCE</scope>
    <source>
        <strain evidence="1">CHK135-1449</strain>
    </source>
</reference>
<gene>
    <name evidence="1" type="ORF">K8V79_12860</name>
</gene>
<protein>
    <submittedName>
        <fullName evidence="1">Uncharacterized protein</fullName>
    </submittedName>
</protein>
<reference evidence="1" key="2">
    <citation type="submission" date="2021-09" db="EMBL/GenBank/DDBJ databases">
        <authorList>
            <person name="Gilroy R."/>
        </authorList>
    </citation>
    <scope>NUCLEOTIDE SEQUENCE</scope>
    <source>
        <strain evidence="1">CHK135-1449</strain>
    </source>
</reference>
<comment type="caution">
    <text evidence="1">The sequence shown here is derived from an EMBL/GenBank/DDBJ whole genome shotgun (WGS) entry which is preliminary data.</text>
</comment>
<dbReference type="Proteomes" id="UP000787156">
    <property type="component" value="Unassembled WGS sequence"/>
</dbReference>
<organism evidence="1 2">
    <name type="scientific">Acinetobacter lwoffii</name>
    <dbReference type="NCBI Taxonomy" id="28090"/>
    <lineage>
        <taxon>Bacteria</taxon>
        <taxon>Pseudomonadati</taxon>
        <taxon>Pseudomonadota</taxon>
        <taxon>Gammaproteobacteria</taxon>
        <taxon>Moraxellales</taxon>
        <taxon>Moraxellaceae</taxon>
        <taxon>Acinetobacter</taxon>
    </lineage>
</organism>
<accession>A0A9D2UUZ2</accession>
<name>A0A9D2UUZ2_ACILW</name>